<dbReference type="EMBL" id="MSFO01000009">
    <property type="protein sequence ID" value="PLB44093.1"/>
    <property type="molecule type" value="Genomic_DNA"/>
</dbReference>
<evidence type="ECO:0000259" key="6">
    <source>
        <dbReference type="Pfam" id="PF01494"/>
    </source>
</evidence>
<feature type="chain" id="PRO_5014199242" evidence="5">
    <location>
        <begin position="26"/>
        <end position="316"/>
    </location>
</feature>
<dbReference type="InterPro" id="IPR036188">
    <property type="entry name" value="FAD/NAD-bd_sf"/>
</dbReference>
<feature type="domain" description="FAD-binding" evidence="6">
    <location>
        <begin position="11"/>
        <end position="179"/>
    </location>
</feature>
<keyword evidence="5" id="KW-0732">Signal</keyword>
<dbReference type="GeneID" id="36561426"/>
<protein>
    <submittedName>
        <fullName evidence="7">FAD/NAD(P)-binding domain-containing protein</fullName>
    </submittedName>
</protein>
<organism evidence="7 8">
    <name type="scientific">Aspergillus steynii IBT 23096</name>
    <dbReference type="NCBI Taxonomy" id="1392250"/>
    <lineage>
        <taxon>Eukaryota</taxon>
        <taxon>Fungi</taxon>
        <taxon>Dikarya</taxon>
        <taxon>Ascomycota</taxon>
        <taxon>Pezizomycotina</taxon>
        <taxon>Eurotiomycetes</taxon>
        <taxon>Eurotiomycetidae</taxon>
        <taxon>Eurotiales</taxon>
        <taxon>Aspergillaceae</taxon>
        <taxon>Aspergillus</taxon>
        <taxon>Aspergillus subgen. Circumdati</taxon>
    </lineage>
</organism>
<dbReference type="SUPFAM" id="SSF51905">
    <property type="entry name" value="FAD/NAD(P)-binding domain"/>
    <property type="match status" value="1"/>
</dbReference>
<dbReference type="InterPro" id="IPR050562">
    <property type="entry name" value="FAD_mOase_fung"/>
</dbReference>
<evidence type="ECO:0000256" key="3">
    <source>
        <dbReference type="ARBA" id="ARBA00022827"/>
    </source>
</evidence>
<comment type="caution">
    <text evidence="7">The sequence shown here is derived from an EMBL/GenBank/DDBJ whole genome shotgun (WGS) entry which is preliminary data.</text>
</comment>
<comment type="similarity">
    <text evidence="1">Belongs to the paxM FAD-dependent monooxygenase family.</text>
</comment>
<dbReference type="VEuPathDB" id="FungiDB:P170DRAFT_479866"/>
<dbReference type="GO" id="GO:0071949">
    <property type="term" value="F:FAD binding"/>
    <property type="evidence" value="ECO:0007669"/>
    <property type="project" value="InterPro"/>
</dbReference>
<dbReference type="STRING" id="1392250.A0A2I2FTX6"/>
<evidence type="ECO:0000256" key="5">
    <source>
        <dbReference type="SAM" id="SignalP"/>
    </source>
</evidence>
<sequence length="316" mass="35968">MAISKRQHRFRVVIVGGSFAGLTLAHSLHHAGNDYVVLEARDRIDPQVGASIGIFSNGARILDQLGIYDEIERYTERPVWHEMITGEGKLVQKVDSLQLIEARLPYPVSFLERQRVLKILYDRFPDKTKIHTNKRVASVDHLPNEVRVHWEDGYRFAGEIVAGADGVHSKIRREMWLQAECDPSLKHLAADRKTLSAEYRCLFGMSSPVPGLESQCQYRAFNKGWSFLVVVVDQEEFVKPFMKRYVSQTVTFDATDGRFVCLGDAIHKMTPNIGQGGNWAIESAATLANELYVFKKTGHLSYERLQATLRNYEQSR</sequence>
<evidence type="ECO:0000256" key="4">
    <source>
        <dbReference type="ARBA" id="ARBA00023002"/>
    </source>
</evidence>
<keyword evidence="2" id="KW-0285">Flavoprotein</keyword>
<dbReference type="PRINTS" id="PR00420">
    <property type="entry name" value="RNGMNOXGNASE"/>
</dbReference>
<dbReference type="InterPro" id="IPR002938">
    <property type="entry name" value="FAD-bd"/>
</dbReference>
<keyword evidence="4" id="KW-0560">Oxidoreductase</keyword>
<feature type="domain" description="FAD-binding" evidence="6">
    <location>
        <begin position="246"/>
        <end position="294"/>
    </location>
</feature>
<proteinExistence type="inferred from homology"/>
<evidence type="ECO:0000256" key="1">
    <source>
        <dbReference type="ARBA" id="ARBA00007992"/>
    </source>
</evidence>
<keyword evidence="8" id="KW-1185">Reference proteome</keyword>
<accession>A0A2I2FTX6</accession>
<dbReference type="AlphaFoldDB" id="A0A2I2FTX6"/>
<dbReference type="GO" id="GO:0004497">
    <property type="term" value="F:monooxygenase activity"/>
    <property type="evidence" value="ECO:0007669"/>
    <property type="project" value="InterPro"/>
</dbReference>
<dbReference type="Gene3D" id="3.50.50.60">
    <property type="entry name" value="FAD/NAD(P)-binding domain"/>
    <property type="match status" value="2"/>
</dbReference>
<dbReference type="PANTHER" id="PTHR47356">
    <property type="entry name" value="FAD-DEPENDENT MONOOXYGENASE ASQG-RELATED"/>
    <property type="match status" value="1"/>
</dbReference>
<evidence type="ECO:0000256" key="2">
    <source>
        <dbReference type="ARBA" id="ARBA00022630"/>
    </source>
</evidence>
<name>A0A2I2FTX6_9EURO</name>
<evidence type="ECO:0000313" key="7">
    <source>
        <dbReference type="EMBL" id="PLB44093.1"/>
    </source>
</evidence>
<gene>
    <name evidence="7" type="ORF">P170DRAFT_479866</name>
</gene>
<dbReference type="Pfam" id="PF01494">
    <property type="entry name" value="FAD_binding_3"/>
    <property type="match status" value="2"/>
</dbReference>
<dbReference type="Proteomes" id="UP000234275">
    <property type="component" value="Unassembled WGS sequence"/>
</dbReference>
<feature type="signal peptide" evidence="5">
    <location>
        <begin position="1"/>
        <end position="25"/>
    </location>
</feature>
<reference evidence="7 8" key="1">
    <citation type="submission" date="2016-12" db="EMBL/GenBank/DDBJ databases">
        <title>The genomes of Aspergillus section Nigri reveals drivers in fungal speciation.</title>
        <authorList>
            <consortium name="DOE Joint Genome Institute"/>
            <person name="Vesth T.C."/>
            <person name="Nybo J."/>
            <person name="Theobald S."/>
            <person name="Brandl J."/>
            <person name="Frisvad J.C."/>
            <person name="Nielsen K.F."/>
            <person name="Lyhne E.K."/>
            <person name="Kogle M.E."/>
            <person name="Kuo A."/>
            <person name="Riley R."/>
            <person name="Clum A."/>
            <person name="Nolan M."/>
            <person name="Lipzen A."/>
            <person name="Salamov A."/>
            <person name="Henrissat B."/>
            <person name="Wiebenga A."/>
            <person name="De Vries R.P."/>
            <person name="Grigoriev I.V."/>
            <person name="Mortensen U.H."/>
            <person name="Andersen M.R."/>
            <person name="Baker S.E."/>
        </authorList>
    </citation>
    <scope>NUCLEOTIDE SEQUENCE [LARGE SCALE GENOMIC DNA]</scope>
    <source>
        <strain evidence="7 8">IBT 23096</strain>
    </source>
</reference>
<dbReference type="RefSeq" id="XP_024699395.1">
    <property type="nucleotide sequence ID" value="XM_024853728.1"/>
</dbReference>
<dbReference type="PANTHER" id="PTHR47356:SF2">
    <property type="entry name" value="FAD-BINDING DOMAIN-CONTAINING PROTEIN-RELATED"/>
    <property type="match status" value="1"/>
</dbReference>
<keyword evidence="3" id="KW-0274">FAD</keyword>
<dbReference type="OrthoDB" id="10029326at2759"/>
<evidence type="ECO:0000313" key="8">
    <source>
        <dbReference type="Proteomes" id="UP000234275"/>
    </source>
</evidence>